<dbReference type="Gene3D" id="1.10.10.1590">
    <property type="entry name" value="NADH-quinone oxidoreductase subunit E"/>
    <property type="match status" value="1"/>
</dbReference>
<evidence type="ECO:0000256" key="7">
    <source>
        <dbReference type="PIRSR" id="PIRSR000216-1"/>
    </source>
</evidence>
<dbReference type="PROSITE" id="PS01099">
    <property type="entry name" value="COMPLEX1_24K"/>
    <property type="match status" value="1"/>
</dbReference>
<dbReference type="InterPro" id="IPR042128">
    <property type="entry name" value="NuoE_dom"/>
</dbReference>
<evidence type="ECO:0000256" key="1">
    <source>
        <dbReference type="ARBA" id="ARBA00010643"/>
    </source>
</evidence>
<reference evidence="8" key="1">
    <citation type="submission" date="2023-05" db="EMBL/GenBank/DDBJ databases">
        <title>Anaerotaeda fermentans gen. nov., sp. nov., a novel anaerobic planctomycete of the new family within the order Sedimentisphaerales isolated from Taman Peninsula, Russia.</title>
        <authorList>
            <person name="Khomyakova M.A."/>
            <person name="Merkel A.Y."/>
            <person name="Slobodkin A.I."/>
        </authorList>
    </citation>
    <scope>NUCLEOTIDE SEQUENCE</scope>
    <source>
        <strain evidence="8">M17dextr</strain>
    </source>
</reference>
<gene>
    <name evidence="8" type="primary">nuoE</name>
    <name evidence="8" type="ORF">QJ522_06505</name>
</gene>
<dbReference type="GO" id="GO:0051537">
    <property type="term" value="F:2 iron, 2 sulfur cluster binding"/>
    <property type="evidence" value="ECO:0007669"/>
    <property type="project" value="UniProtKB-KW"/>
</dbReference>
<evidence type="ECO:0000256" key="5">
    <source>
        <dbReference type="ARBA" id="ARBA00023014"/>
    </source>
</evidence>
<comment type="cofactor">
    <cofactor evidence="6">
        <name>[2Fe-2S] cluster</name>
        <dbReference type="ChEBI" id="CHEBI:190135"/>
    </cofactor>
</comment>
<feature type="binding site" evidence="7">
    <location>
        <position position="93"/>
    </location>
    <ligand>
        <name>[2Fe-2S] cluster</name>
        <dbReference type="ChEBI" id="CHEBI:190135"/>
    </ligand>
</feature>
<evidence type="ECO:0000256" key="6">
    <source>
        <dbReference type="ARBA" id="ARBA00034078"/>
    </source>
</evidence>
<protein>
    <submittedName>
        <fullName evidence="8">NADH-quinone oxidoreductase subunit NuoE</fullName>
        <ecNumber evidence="8">1.6.5.9</ecNumber>
    </submittedName>
</protein>
<dbReference type="PIRSF" id="PIRSF000216">
    <property type="entry name" value="NADH_DH_24kDa"/>
    <property type="match status" value="1"/>
</dbReference>
<dbReference type="InterPro" id="IPR002023">
    <property type="entry name" value="NuoE-like"/>
</dbReference>
<feature type="binding site" evidence="7">
    <location>
        <position position="98"/>
    </location>
    <ligand>
        <name>[2Fe-2S] cluster</name>
        <dbReference type="ChEBI" id="CHEBI:190135"/>
    </ligand>
</feature>
<accession>A0AAW6TZ35</accession>
<keyword evidence="5 7" id="KW-0411">Iron-sulfur</keyword>
<comment type="caution">
    <text evidence="8">The sequence shown here is derived from an EMBL/GenBank/DDBJ whole genome shotgun (WGS) entry which is preliminary data.</text>
</comment>
<keyword evidence="4 7" id="KW-0408">Iron</keyword>
<evidence type="ECO:0000256" key="4">
    <source>
        <dbReference type="ARBA" id="ARBA00023004"/>
    </source>
</evidence>
<dbReference type="InterPro" id="IPR041921">
    <property type="entry name" value="NuoE_N"/>
</dbReference>
<dbReference type="SUPFAM" id="SSF52833">
    <property type="entry name" value="Thioredoxin-like"/>
    <property type="match status" value="1"/>
</dbReference>
<evidence type="ECO:0000313" key="9">
    <source>
        <dbReference type="Proteomes" id="UP001431776"/>
    </source>
</evidence>
<dbReference type="InterPro" id="IPR028431">
    <property type="entry name" value="NADP_DH_HndA-like"/>
</dbReference>
<dbReference type="Proteomes" id="UP001431776">
    <property type="component" value="Unassembled WGS sequence"/>
</dbReference>
<dbReference type="PANTHER" id="PTHR43342">
    <property type="entry name" value="NADH-QUINONE OXIDOREDUCTASE, E SUBUNIT"/>
    <property type="match status" value="1"/>
</dbReference>
<keyword evidence="8" id="KW-0560">Oxidoreductase</keyword>
<keyword evidence="9" id="KW-1185">Reference proteome</keyword>
<dbReference type="GO" id="GO:0046872">
    <property type="term" value="F:metal ion binding"/>
    <property type="evidence" value="ECO:0007669"/>
    <property type="project" value="UniProtKB-KW"/>
</dbReference>
<dbReference type="RefSeq" id="WP_349244099.1">
    <property type="nucleotide sequence ID" value="NZ_JASCXX010000006.1"/>
</dbReference>
<comment type="cofactor">
    <cofactor evidence="7">
        <name>[2Fe-2S] cluster</name>
        <dbReference type="ChEBI" id="CHEBI:190135"/>
    </cofactor>
    <text evidence="7">Binds 1 [2Fe-2S] cluster.</text>
</comment>
<feature type="binding site" evidence="7">
    <location>
        <position position="134"/>
    </location>
    <ligand>
        <name>[2Fe-2S] cluster</name>
        <dbReference type="ChEBI" id="CHEBI:190135"/>
    </ligand>
</feature>
<dbReference type="CDD" id="cd03064">
    <property type="entry name" value="TRX_Fd_NuoE"/>
    <property type="match status" value="1"/>
</dbReference>
<evidence type="ECO:0000256" key="2">
    <source>
        <dbReference type="ARBA" id="ARBA00022714"/>
    </source>
</evidence>
<sequence>MATTQANDAVAPDEQKLAQLKDFIAQTRQDEHPDSFLIAVLHRAQELYGYLPVPVMDEVAEAMGIPTAHIWGVATFYHYFNLTPPGQHVISVCLGTACYVRGAGQILQALKDELKIDMGQVTEDGLFSLQPARCLGACGLAPVVMIDDKIHGDLTPKKMVQIVNQYRKQAKK</sequence>
<evidence type="ECO:0000313" key="8">
    <source>
        <dbReference type="EMBL" id="MDI6448689.1"/>
    </source>
</evidence>
<dbReference type="EC" id="1.6.5.9" evidence="8"/>
<dbReference type="Pfam" id="PF01257">
    <property type="entry name" value="2Fe-2S_thioredx"/>
    <property type="match status" value="1"/>
</dbReference>
<organism evidence="8 9">
    <name type="scientific">Anaerobaca lacustris</name>
    <dbReference type="NCBI Taxonomy" id="3044600"/>
    <lineage>
        <taxon>Bacteria</taxon>
        <taxon>Pseudomonadati</taxon>
        <taxon>Planctomycetota</taxon>
        <taxon>Phycisphaerae</taxon>
        <taxon>Sedimentisphaerales</taxon>
        <taxon>Anaerobacaceae</taxon>
        <taxon>Anaerobaca</taxon>
    </lineage>
</organism>
<feature type="binding site" evidence="7">
    <location>
        <position position="138"/>
    </location>
    <ligand>
        <name>[2Fe-2S] cluster</name>
        <dbReference type="ChEBI" id="CHEBI:190135"/>
    </ligand>
</feature>
<dbReference type="GO" id="GO:0050136">
    <property type="term" value="F:NADH dehydrogenase (quinone) (non-electrogenic) activity"/>
    <property type="evidence" value="ECO:0007669"/>
    <property type="project" value="UniProtKB-EC"/>
</dbReference>
<dbReference type="FunFam" id="3.40.30.10:FF:000015">
    <property type="entry name" value="NADH-quinone oxidoreductase subunit E"/>
    <property type="match status" value="1"/>
</dbReference>
<dbReference type="Gene3D" id="3.40.30.10">
    <property type="entry name" value="Glutaredoxin"/>
    <property type="match status" value="1"/>
</dbReference>
<dbReference type="EMBL" id="JASCXX010000006">
    <property type="protein sequence ID" value="MDI6448689.1"/>
    <property type="molecule type" value="Genomic_DNA"/>
</dbReference>
<dbReference type="NCBIfam" id="NF005722">
    <property type="entry name" value="PRK07539.1-2"/>
    <property type="match status" value="1"/>
</dbReference>
<comment type="similarity">
    <text evidence="1">Belongs to the complex I 24 kDa subunit family.</text>
</comment>
<keyword evidence="3 7" id="KW-0479">Metal-binding</keyword>
<dbReference type="PANTHER" id="PTHR43342:SF2">
    <property type="entry name" value="POTENTIAL NAD-REDUCING HYDROGENASE SUBUNIT"/>
    <property type="match status" value="1"/>
</dbReference>
<dbReference type="InterPro" id="IPR036249">
    <property type="entry name" value="Thioredoxin-like_sf"/>
</dbReference>
<keyword evidence="2 7" id="KW-0001">2Fe-2S</keyword>
<proteinExistence type="inferred from homology"/>
<name>A0AAW6TZ35_9BACT</name>
<evidence type="ECO:0000256" key="3">
    <source>
        <dbReference type="ARBA" id="ARBA00022723"/>
    </source>
</evidence>
<dbReference type="AlphaFoldDB" id="A0AAW6TZ35"/>